<dbReference type="SFLD" id="SFLDG00363">
    <property type="entry name" value="AMPS_(cytGST):_Alpha-__Mu-__Pi"/>
    <property type="match status" value="1"/>
</dbReference>
<dbReference type="SUPFAM" id="SSF52833">
    <property type="entry name" value="Thioredoxin-like"/>
    <property type="match status" value="1"/>
</dbReference>
<gene>
    <name evidence="7" type="ORF">BOX15_Mlig024113g1</name>
</gene>
<protein>
    <recommendedName>
        <fullName evidence="9">Glutathione transferase</fullName>
    </recommendedName>
</protein>
<dbReference type="Proteomes" id="UP000215902">
    <property type="component" value="Unassembled WGS sequence"/>
</dbReference>
<dbReference type="SUPFAM" id="SSF47616">
    <property type="entry name" value="GST C-terminal domain-like"/>
    <property type="match status" value="1"/>
</dbReference>
<evidence type="ECO:0000256" key="1">
    <source>
        <dbReference type="ARBA" id="ARBA00002446"/>
    </source>
</evidence>
<dbReference type="SFLD" id="SFLDS00019">
    <property type="entry name" value="Glutathione_Transferase_(cytos"/>
    <property type="match status" value="1"/>
</dbReference>
<dbReference type="CDD" id="cd03192">
    <property type="entry name" value="GST_C_Sigma_like"/>
    <property type="match status" value="1"/>
</dbReference>
<dbReference type="InterPro" id="IPR004046">
    <property type="entry name" value="GST_C"/>
</dbReference>
<evidence type="ECO:0000259" key="5">
    <source>
        <dbReference type="PROSITE" id="PS50404"/>
    </source>
</evidence>
<dbReference type="OrthoDB" id="414243at2759"/>
<dbReference type="InterPro" id="IPR010987">
    <property type="entry name" value="Glutathione-S-Trfase_C-like"/>
</dbReference>
<proteinExistence type="inferred from homology"/>
<dbReference type="InterPro" id="IPR004045">
    <property type="entry name" value="Glutathione_S-Trfase_N"/>
</dbReference>
<feature type="domain" description="GST C-terminal" evidence="6">
    <location>
        <begin position="152"/>
        <end position="277"/>
    </location>
</feature>
<dbReference type="Gene3D" id="1.20.1050.10">
    <property type="match status" value="1"/>
</dbReference>
<accession>A0A267ELD5</accession>
<dbReference type="Gene3D" id="3.40.30.10">
    <property type="entry name" value="Glutaredoxin"/>
    <property type="match status" value="1"/>
</dbReference>
<organism evidence="7 8">
    <name type="scientific">Macrostomum lignano</name>
    <dbReference type="NCBI Taxonomy" id="282301"/>
    <lineage>
        <taxon>Eukaryota</taxon>
        <taxon>Metazoa</taxon>
        <taxon>Spiralia</taxon>
        <taxon>Lophotrochozoa</taxon>
        <taxon>Platyhelminthes</taxon>
        <taxon>Rhabditophora</taxon>
        <taxon>Macrostomorpha</taxon>
        <taxon>Macrostomida</taxon>
        <taxon>Macrostomidae</taxon>
        <taxon>Macrostomum</taxon>
    </lineage>
</organism>
<dbReference type="EMBL" id="NIVC01002017">
    <property type="protein sequence ID" value="PAA61582.1"/>
    <property type="molecule type" value="Genomic_DNA"/>
</dbReference>
<dbReference type="AlphaFoldDB" id="A0A267ELD5"/>
<dbReference type="Pfam" id="PF02798">
    <property type="entry name" value="GST_N"/>
    <property type="match status" value="1"/>
</dbReference>
<evidence type="ECO:0000256" key="2">
    <source>
        <dbReference type="ARBA" id="ARBA00003701"/>
    </source>
</evidence>
<dbReference type="PROSITE" id="PS50404">
    <property type="entry name" value="GST_NTER"/>
    <property type="match status" value="1"/>
</dbReference>
<evidence type="ECO:0000256" key="4">
    <source>
        <dbReference type="ARBA" id="ARBA00011738"/>
    </source>
</evidence>
<dbReference type="PROSITE" id="PS50405">
    <property type="entry name" value="GST_CTER"/>
    <property type="match status" value="1"/>
</dbReference>
<sequence length="279" mass="31561">TQSVRLVCTQVCVCVCVCVFVRLCQRKKINKLIKLRTCAEKLLSVTRLLRKPDCLISLQSSTAPQATMSSKGKYTYYYFNVRGRGEFIRWILAASGLPWEDKRFEMQEWQTLKPTIPGNAVPYLVTPEGYQLRQSEAIARYVAKKGGLVPTDDLAAYKCDAIVDTVMIDMFDALVKFMPLKSPEERAKGFQNWNELAGPKFYGIIDQWVKESRSGYLVGDRMTWADLTVACIVNSLELIDEIKASQDAYPDVKAFAEGIAQSGKVQDYLKTRPAGMFQF</sequence>
<evidence type="ECO:0008006" key="9">
    <source>
        <dbReference type="Google" id="ProtNLM"/>
    </source>
</evidence>
<feature type="domain" description="GST N-terminal" evidence="5">
    <location>
        <begin position="72"/>
        <end position="150"/>
    </location>
</feature>
<evidence type="ECO:0000259" key="6">
    <source>
        <dbReference type="PROSITE" id="PS50405"/>
    </source>
</evidence>
<dbReference type="GO" id="GO:0004364">
    <property type="term" value="F:glutathione transferase activity"/>
    <property type="evidence" value="ECO:0007669"/>
    <property type="project" value="TreeGrafter"/>
</dbReference>
<feature type="non-terminal residue" evidence="7">
    <location>
        <position position="1"/>
    </location>
</feature>
<name>A0A267ELD5_9PLAT</name>
<comment type="function">
    <text evidence="1">GST isoenzymes appear to play a central role in the parasite detoxification system. Other functions are also suspected including a role in increasing the solubility of haematin in the parasite gut.</text>
</comment>
<dbReference type="Pfam" id="PF14497">
    <property type="entry name" value="GST_C_3"/>
    <property type="match status" value="1"/>
</dbReference>
<dbReference type="InterPro" id="IPR050213">
    <property type="entry name" value="GST_superfamily"/>
</dbReference>
<dbReference type="STRING" id="282301.A0A267ELD5"/>
<keyword evidence="8" id="KW-1185">Reference proteome</keyword>
<dbReference type="CDD" id="cd03039">
    <property type="entry name" value="GST_N_Sigma_like"/>
    <property type="match status" value="1"/>
</dbReference>
<dbReference type="SFLD" id="SFLDG01205">
    <property type="entry name" value="AMPS.1"/>
    <property type="match status" value="1"/>
</dbReference>
<evidence type="ECO:0000313" key="8">
    <source>
        <dbReference type="Proteomes" id="UP000215902"/>
    </source>
</evidence>
<comment type="function">
    <text evidence="2">Conjugation of reduced glutathione to a wide number of exogenous and endogenous hydrophobic electrophiles.</text>
</comment>
<comment type="caution">
    <text evidence="7">The sequence shown here is derived from an EMBL/GenBank/DDBJ whole genome shotgun (WGS) entry which is preliminary data.</text>
</comment>
<dbReference type="PANTHER" id="PTHR11571">
    <property type="entry name" value="GLUTATHIONE S-TRANSFERASE"/>
    <property type="match status" value="1"/>
</dbReference>
<evidence type="ECO:0000313" key="7">
    <source>
        <dbReference type="EMBL" id="PAA61582.1"/>
    </source>
</evidence>
<evidence type="ECO:0000256" key="3">
    <source>
        <dbReference type="ARBA" id="ARBA00005861"/>
    </source>
</evidence>
<comment type="similarity">
    <text evidence="3">Belongs to the GST superfamily. Mu family.</text>
</comment>
<dbReference type="InterPro" id="IPR040079">
    <property type="entry name" value="Glutathione_S-Trfase"/>
</dbReference>
<comment type="subunit">
    <text evidence="4">Homodimer.</text>
</comment>
<dbReference type="GO" id="GO:0006749">
    <property type="term" value="P:glutathione metabolic process"/>
    <property type="evidence" value="ECO:0007669"/>
    <property type="project" value="TreeGrafter"/>
</dbReference>
<reference evidence="7 8" key="1">
    <citation type="submission" date="2017-06" db="EMBL/GenBank/DDBJ databases">
        <title>A platform for efficient transgenesis in Macrostomum lignano, a flatworm model organism for stem cell research.</title>
        <authorList>
            <person name="Berezikov E."/>
        </authorList>
    </citation>
    <scope>NUCLEOTIDE SEQUENCE [LARGE SCALE GENOMIC DNA]</scope>
    <source>
        <strain evidence="7">DV1</strain>
        <tissue evidence="7">Whole organism</tissue>
    </source>
</reference>
<dbReference type="InterPro" id="IPR036282">
    <property type="entry name" value="Glutathione-S-Trfase_C_sf"/>
</dbReference>
<dbReference type="InterPro" id="IPR036249">
    <property type="entry name" value="Thioredoxin-like_sf"/>
</dbReference>